<evidence type="ECO:0000313" key="2">
    <source>
        <dbReference type="Proteomes" id="UP000838878"/>
    </source>
</evidence>
<reference evidence="1" key="1">
    <citation type="submission" date="2021-12" db="EMBL/GenBank/DDBJ databases">
        <authorList>
            <person name="Martin H S."/>
        </authorList>
    </citation>
    <scope>NUCLEOTIDE SEQUENCE</scope>
</reference>
<keyword evidence="2" id="KW-1185">Reference proteome</keyword>
<evidence type="ECO:0008006" key="3">
    <source>
        <dbReference type="Google" id="ProtNLM"/>
    </source>
</evidence>
<dbReference type="GO" id="GO:0005739">
    <property type="term" value="C:mitochondrion"/>
    <property type="evidence" value="ECO:0007669"/>
    <property type="project" value="TreeGrafter"/>
</dbReference>
<dbReference type="EMBL" id="OV170226">
    <property type="protein sequence ID" value="CAH0727177.1"/>
    <property type="molecule type" value="Genomic_DNA"/>
</dbReference>
<dbReference type="GO" id="GO:0006264">
    <property type="term" value="P:mitochondrial DNA replication"/>
    <property type="evidence" value="ECO:0007669"/>
    <property type="project" value="TreeGrafter"/>
</dbReference>
<organism evidence="1 2">
    <name type="scientific">Brenthis ino</name>
    <name type="common">lesser marbled fritillary</name>
    <dbReference type="NCBI Taxonomy" id="405034"/>
    <lineage>
        <taxon>Eukaryota</taxon>
        <taxon>Metazoa</taxon>
        <taxon>Ecdysozoa</taxon>
        <taxon>Arthropoda</taxon>
        <taxon>Hexapoda</taxon>
        <taxon>Insecta</taxon>
        <taxon>Pterygota</taxon>
        <taxon>Neoptera</taxon>
        <taxon>Endopterygota</taxon>
        <taxon>Lepidoptera</taxon>
        <taxon>Glossata</taxon>
        <taxon>Ditrysia</taxon>
        <taxon>Papilionoidea</taxon>
        <taxon>Nymphalidae</taxon>
        <taxon>Heliconiinae</taxon>
        <taxon>Argynnini</taxon>
        <taxon>Brenthis</taxon>
    </lineage>
</organism>
<dbReference type="PANTHER" id="PTHR31340:SF3">
    <property type="entry name" value="MITOCHONDRIAL GENOME MAINTENANCE EXONUCLEASE 1"/>
    <property type="match status" value="1"/>
</dbReference>
<dbReference type="Proteomes" id="UP000838878">
    <property type="component" value="Chromosome 6"/>
</dbReference>
<protein>
    <recommendedName>
        <fullName evidence="3">Mitochondrial genome maintenance exonuclease 1</fullName>
    </recommendedName>
</protein>
<dbReference type="OrthoDB" id="5777131at2759"/>
<name>A0A8J9UWP3_9NEOP</name>
<gene>
    <name evidence="1" type="ORF">BINO364_LOCUS12552</name>
</gene>
<dbReference type="GO" id="GO:0008297">
    <property type="term" value="F:single-stranded DNA exodeoxyribonuclease activity"/>
    <property type="evidence" value="ECO:0007669"/>
    <property type="project" value="TreeGrafter"/>
</dbReference>
<proteinExistence type="inferred from homology"/>
<feature type="non-terminal residue" evidence="1">
    <location>
        <position position="412"/>
    </location>
</feature>
<dbReference type="HAMAP" id="MF_03030">
    <property type="entry name" value="MGME1"/>
    <property type="match status" value="1"/>
</dbReference>
<evidence type="ECO:0000313" key="1">
    <source>
        <dbReference type="EMBL" id="CAH0727177.1"/>
    </source>
</evidence>
<sequence>MFRPLCLVGRKISIEKHTVRTKVVKPASILKPAERIKLYNRENKDLFGPLLETNKQRKVNLALRKEAKNRSNQNNETNTLKKSTQKFIDLRHSQSSSSSLSFNSVIKSVKVMNYNMWQNTRTCFNLVGVLLNGTQVRCLKTVAVNNATRSSPAQPGYASEDKILQIKQHQNDYTEQYPSVTLILNKTLTEESRKLLEKWKQERIAEMGLEEFNRFHQAQLAVGTKFHNTIKTYFTQARTQLRIEKDVEGVWVSVAEVLKSISAPKAIESNVIHPVLKYRGIFDAIADYEDKPTLIEWKKSDKPRKSISMTYDNPVQLAAYFGAVCNDLNYKHLNVRDALLVIAYTDGSKADIQRRNSKVVRDCLRSKSGISSGIRDNSSNIGSYLQDKGFRQSLGSFEEIYSIIYKYKNISL</sequence>
<dbReference type="AlphaFoldDB" id="A0A8J9UWP3"/>
<dbReference type="PANTHER" id="PTHR31340">
    <property type="entry name" value="MITOCHONDRIAL GENOME MAINTENANCE EXONUCLEASE 1"/>
    <property type="match status" value="1"/>
</dbReference>
<accession>A0A8J9UWP3</accession>